<reference evidence="2 3" key="1">
    <citation type="submission" date="2009-08" db="EMBL/GenBank/DDBJ databases">
        <title>The draft genome of Rhodobacter sp. SW2.</title>
        <authorList>
            <consortium name="US DOE Joint Genome Institute (JGI-PGF)"/>
            <person name="Lucas S."/>
            <person name="Copeland A."/>
            <person name="Lapidus A."/>
            <person name="Glavina del Rio T."/>
            <person name="Tice H."/>
            <person name="Bruce D."/>
            <person name="Goodwin L."/>
            <person name="Pitluck S."/>
            <person name="Larimer F."/>
            <person name="Land M.L."/>
            <person name="Hauser L."/>
            <person name="Emerson D."/>
        </authorList>
    </citation>
    <scope>NUCLEOTIDE SEQUENCE [LARGE SCALE GENOMIC DNA]</scope>
    <source>
        <strain evidence="2 3">SW2</strain>
    </source>
</reference>
<feature type="chain" id="PRO_5002991377" evidence="1">
    <location>
        <begin position="21"/>
        <end position="38"/>
    </location>
</feature>
<evidence type="ECO:0000313" key="3">
    <source>
        <dbReference type="Proteomes" id="UP000010121"/>
    </source>
</evidence>
<evidence type="ECO:0000313" key="2">
    <source>
        <dbReference type="EMBL" id="EEW26002.1"/>
    </source>
</evidence>
<comment type="caution">
    <text evidence="2">The sequence shown here is derived from an EMBL/GenBank/DDBJ whole genome shotgun (WGS) entry which is preliminary data.</text>
</comment>
<accession>C8RZ45</accession>
<gene>
    <name evidence="2" type="ORF">Rsw2DRAFT_1073</name>
</gene>
<feature type="signal peptide" evidence="1">
    <location>
        <begin position="1"/>
        <end position="20"/>
    </location>
</feature>
<dbReference type="Proteomes" id="UP000010121">
    <property type="component" value="Unassembled WGS sequence"/>
</dbReference>
<organism evidence="2 3">
    <name type="scientific">Rhodobacter ferrooxidans</name>
    <dbReference type="NCBI Taxonomy" id="371731"/>
    <lineage>
        <taxon>Bacteria</taxon>
        <taxon>Pseudomonadati</taxon>
        <taxon>Pseudomonadota</taxon>
        <taxon>Alphaproteobacteria</taxon>
        <taxon>Rhodobacterales</taxon>
        <taxon>Rhodobacter group</taxon>
        <taxon>Rhodobacter</taxon>
    </lineage>
</organism>
<sequence>MTKKLMMMAMLAILAGFNTIGGVGQDITAGADRVSGWF</sequence>
<keyword evidence="3" id="KW-1185">Reference proteome</keyword>
<dbReference type="STRING" id="371731.Rsw2DRAFT_1073"/>
<keyword evidence="1" id="KW-0732">Signal</keyword>
<protein>
    <submittedName>
        <fullName evidence="2">Entericidin EcnAB</fullName>
    </submittedName>
</protein>
<proteinExistence type="predicted"/>
<name>C8RZ45_9RHOB</name>
<dbReference type="EMBL" id="ACYY01000005">
    <property type="protein sequence ID" value="EEW26002.1"/>
    <property type="molecule type" value="Genomic_DNA"/>
</dbReference>
<evidence type="ECO:0000256" key="1">
    <source>
        <dbReference type="SAM" id="SignalP"/>
    </source>
</evidence>
<dbReference type="AlphaFoldDB" id="C8RZ45"/>